<feature type="transmembrane region" description="Helical" evidence="8">
    <location>
        <begin position="218"/>
        <end position="239"/>
    </location>
</feature>
<evidence type="ECO:0000256" key="4">
    <source>
        <dbReference type="ARBA" id="ARBA00022692"/>
    </source>
</evidence>
<dbReference type="InterPro" id="IPR036259">
    <property type="entry name" value="MFS_trans_sf"/>
</dbReference>
<dbReference type="GO" id="GO:0016020">
    <property type="term" value="C:membrane"/>
    <property type="evidence" value="ECO:0007669"/>
    <property type="project" value="UniProtKB-SubCell"/>
</dbReference>
<organism evidence="10 11">
    <name type="scientific">Talaromyces pinophilus</name>
    <name type="common">Penicillium pinophilum</name>
    <dbReference type="NCBI Taxonomy" id="128442"/>
    <lineage>
        <taxon>Eukaryota</taxon>
        <taxon>Fungi</taxon>
        <taxon>Dikarya</taxon>
        <taxon>Ascomycota</taxon>
        <taxon>Pezizomycotina</taxon>
        <taxon>Eurotiomycetes</taxon>
        <taxon>Eurotiomycetidae</taxon>
        <taxon>Eurotiales</taxon>
        <taxon>Trichocomaceae</taxon>
        <taxon>Talaromyces</taxon>
        <taxon>Talaromyces sect. Talaromyces</taxon>
    </lineage>
</organism>
<feature type="transmembrane region" description="Helical" evidence="8">
    <location>
        <begin position="127"/>
        <end position="145"/>
    </location>
</feature>
<feature type="transmembrane region" description="Helical" evidence="8">
    <location>
        <begin position="157"/>
        <end position="175"/>
    </location>
</feature>
<protein>
    <recommendedName>
        <fullName evidence="9">Major facilitator superfamily (MFS) profile domain-containing protein</fullName>
    </recommendedName>
</protein>
<comment type="subcellular location">
    <subcellularLocation>
        <location evidence="1">Membrane</location>
        <topology evidence="1">Multi-pass membrane protein</topology>
    </subcellularLocation>
</comment>
<dbReference type="AlphaFoldDB" id="A0A6V8H574"/>
<comment type="similarity">
    <text evidence="2 7">Belongs to the major facilitator superfamily. Sugar transporter (TC 2.A.1.1) family.</text>
</comment>
<dbReference type="NCBIfam" id="TIGR00879">
    <property type="entry name" value="SP"/>
    <property type="match status" value="1"/>
</dbReference>
<feature type="transmembrane region" description="Helical" evidence="8">
    <location>
        <begin position="378"/>
        <end position="397"/>
    </location>
</feature>
<feature type="transmembrane region" description="Helical" evidence="8">
    <location>
        <begin position="477"/>
        <end position="496"/>
    </location>
</feature>
<evidence type="ECO:0000259" key="9">
    <source>
        <dbReference type="PROSITE" id="PS50850"/>
    </source>
</evidence>
<evidence type="ECO:0000256" key="7">
    <source>
        <dbReference type="RuleBase" id="RU003346"/>
    </source>
</evidence>
<dbReference type="GO" id="GO:0005351">
    <property type="term" value="F:carbohydrate:proton symporter activity"/>
    <property type="evidence" value="ECO:0007669"/>
    <property type="project" value="TreeGrafter"/>
</dbReference>
<keyword evidence="11" id="KW-1185">Reference proteome</keyword>
<dbReference type="InterPro" id="IPR003663">
    <property type="entry name" value="Sugar/inositol_transpt"/>
</dbReference>
<dbReference type="Pfam" id="PF00083">
    <property type="entry name" value="Sugar_tr"/>
    <property type="match status" value="1"/>
</dbReference>
<accession>A0A6V8H574</accession>
<sequence>MAYSEKKPIDGVTHLETKDEPQIFHGKTNEVYSVALTDAVAKDNQSMLSRNMVKLYFIMVLVTLTSCMNGYDGSVMSSLNAMDPFHTYFNISMEGSSIGAVTALYSVGNIIGCMFASPASDLMGRRFGMSLGCTVIVIGTIIQATTKTIGGFMGGRLLVGLGVTLVTTSAPIYLIEIAYPTWRGIGSGLFNVCSWYIGSMTASWTTYGTGFMASNWSWRIPIIIQAIPAAIAMGLVWLIPESPRWLIMRQRSEEARNILVKYHGNGRGDSAVAQLEYDEIHAQIAYARELASGQKWYDYRIIVNSYEVRYRMFLVLLVTFFSQFIGGSISYYMPVVYENLGITSSSKQLLLNALNTVVGFVFGLAGSWTVESFGRRNLFLWGTFMTGLCYLVMNVFASLADGHISNSMGYGFIFMSFLYGAIFSFCWTPLQALYPTEVLRNDIRVKGMAAQGVLSGLGAFINMYATPVALKNIGWKTYTIFLVIHFVEWAFMYFFLVETKGRSLEELDEIFTDPKPVKKSLQKKKVIVEGGIGVMSKAEDC</sequence>
<dbReference type="InterPro" id="IPR005828">
    <property type="entry name" value="MFS_sugar_transport-like"/>
</dbReference>
<dbReference type="InterPro" id="IPR050360">
    <property type="entry name" value="MFS_Sugar_Transporters"/>
</dbReference>
<keyword evidence="3 7" id="KW-0813">Transport</keyword>
<feature type="transmembrane region" description="Helical" evidence="8">
    <location>
        <begin position="91"/>
        <end position="115"/>
    </location>
</feature>
<feature type="transmembrane region" description="Helical" evidence="8">
    <location>
        <begin position="448"/>
        <end position="465"/>
    </location>
</feature>
<dbReference type="InterPro" id="IPR020846">
    <property type="entry name" value="MFS_dom"/>
</dbReference>
<dbReference type="Proteomes" id="UP000053095">
    <property type="component" value="Unassembled WGS sequence"/>
</dbReference>
<dbReference type="SUPFAM" id="SSF103473">
    <property type="entry name" value="MFS general substrate transporter"/>
    <property type="match status" value="1"/>
</dbReference>
<evidence type="ECO:0000256" key="5">
    <source>
        <dbReference type="ARBA" id="ARBA00022989"/>
    </source>
</evidence>
<keyword evidence="6 8" id="KW-0472">Membrane</keyword>
<evidence type="ECO:0000256" key="3">
    <source>
        <dbReference type="ARBA" id="ARBA00022448"/>
    </source>
</evidence>
<dbReference type="Gene3D" id="1.20.1250.20">
    <property type="entry name" value="MFS general substrate transporter like domains"/>
    <property type="match status" value="1"/>
</dbReference>
<evidence type="ECO:0000256" key="2">
    <source>
        <dbReference type="ARBA" id="ARBA00010992"/>
    </source>
</evidence>
<dbReference type="EMBL" id="DF933811">
    <property type="protein sequence ID" value="GAM34404.1"/>
    <property type="molecule type" value="Genomic_DNA"/>
</dbReference>
<proteinExistence type="inferred from homology"/>
<evidence type="ECO:0000256" key="1">
    <source>
        <dbReference type="ARBA" id="ARBA00004141"/>
    </source>
</evidence>
<feature type="domain" description="Major facilitator superfamily (MFS) profile" evidence="9">
    <location>
        <begin position="58"/>
        <end position="500"/>
    </location>
</feature>
<dbReference type="PROSITE" id="PS00216">
    <property type="entry name" value="SUGAR_TRANSPORT_1"/>
    <property type="match status" value="2"/>
</dbReference>
<feature type="transmembrane region" description="Helical" evidence="8">
    <location>
        <begin position="409"/>
        <end position="427"/>
    </location>
</feature>
<feature type="transmembrane region" description="Helical" evidence="8">
    <location>
        <begin position="353"/>
        <end position="371"/>
    </location>
</feature>
<reference evidence="11" key="1">
    <citation type="journal article" date="2015" name="Genome Announc.">
        <title>Draft genome sequence of Talaromyces cellulolyticus strain Y-94, a source of lignocellulosic biomass-degrading enzymes.</title>
        <authorList>
            <person name="Fujii T."/>
            <person name="Koike H."/>
            <person name="Sawayama S."/>
            <person name="Yano S."/>
            <person name="Inoue H."/>
        </authorList>
    </citation>
    <scope>NUCLEOTIDE SEQUENCE [LARGE SCALE GENOMIC DNA]</scope>
    <source>
        <strain evidence="11">Y-94</strain>
    </source>
</reference>
<dbReference type="PROSITE" id="PS50850">
    <property type="entry name" value="MFS"/>
    <property type="match status" value="1"/>
</dbReference>
<dbReference type="InterPro" id="IPR005829">
    <property type="entry name" value="Sugar_transporter_CS"/>
</dbReference>
<comment type="caution">
    <text evidence="10">The sequence shown here is derived from an EMBL/GenBank/DDBJ whole genome shotgun (WGS) entry which is preliminary data.</text>
</comment>
<name>A0A6V8H574_TALPI</name>
<keyword evidence="5 8" id="KW-1133">Transmembrane helix</keyword>
<dbReference type="FunFam" id="1.20.1250.20:FF:000134">
    <property type="entry name" value="MFS sugar transporter protein"/>
    <property type="match status" value="1"/>
</dbReference>
<feature type="transmembrane region" description="Helical" evidence="8">
    <location>
        <begin position="313"/>
        <end position="333"/>
    </location>
</feature>
<evidence type="ECO:0000313" key="10">
    <source>
        <dbReference type="EMBL" id="GAM34404.1"/>
    </source>
</evidence>
<evidence type="ECO:0000313" key="11">
    <source>
        <dbReference type="Proteomes" id="UP000053095"/>
    </source>
</evidence>
<feature type="transmembrane region" description="Helical" evidence="8">
    <location>
        <begin position="187"/>
        <end position="206"/>
    </location>
</feature>
<dbReference type="PANTHER" id="PTHR48022">
    <property type="entry name" value="PLASTIDIC GLUCOSE TRANSPORTER 4"/>
    <property type="match status" value="1"/>
</dbReference>
<evidence type="ECO:0000256" key="6">
    <source>
        <dbReference type="ARBA" id="ARBA00023136"/>
    </source>
</evidence>
<gene>
    <name evidence="10" type="ORF">TCE0_015r01962</name>
</gene>
<keyword evidence="4 8" id="KW-0812">Transmembrane</keyword>
<feature type="transmembrane region" description="Helical" evidence="8">
    <location>
        <begin position="53"/>
        <end position="71"/>
    </location>
</feature>
<evidence type="ECO:0000256" key="8">
    <source>
        <dbReference type="SAM" id="Phobius"/>
    </source>
</evidence>
<dbReference type="PANTHER" id="PTHR48022:SF79">
    <property type="entry name" value="LACTOSE PERMEASE, PUTATIVE (AFU_ORTHOLOGUE AFUA_6G01860)-RELATED"/>
    <property type="match status" value="1"/>
</dbReference>